<dbReference type="RefSeq" id="XP_019747028.1">
    <property type="nucleotide sequence ID" value="XM_019891469.1"/>
</dbReference>
<dbReference type="GO" id="GO:0004197">
    <property type="term" value="F:cysteine-type endopeptidase activity"/>
    <property type="evidence" value="ECO:0007669"/>
    <property type="project" value="UniProtKB-EC"/>
</dbReference>
<name>A0A3Q2YE96_HIPCM</name>
<evidence type="ECO:0000256" key="9">
    <source>
        <dbReference type="ARBA" id="ARBA00023145"/>
    </source>
</evidence>
<dbReference type="Pfam" id="PF00112">
    <property type="entry name" value="Peptidase_C1"/>
    <property type="match status" value="1"/>
</dbReference>
<dbReference type="PRINTS" id="PR00705">
    <property type="entry name" value="PAPAIN"/>
</dbReference>
<dbReference type="InterPro" id="IPR025661">
    <property type="entry name" value="Pept_asp_AS"/>
</dbReference>
<dbReference type="STRING" id="109280.ENSHCOP00000015708"/>
<dbReference type="OrthoDB" id="640249at2759"/>
<keyword evidence="7" id="KW-0378">Hydrolase</keyword>
<dbReference type="SUPFAM" id="SSF54001">
    <property type="entry name" value="Cysteine proteinases"/>
    <property type="match status" value="1"/>
</dbReference>
<dbReference type="SMART" id="SM00645">
    <property type="entry name" value="Pept_C1"/>
    <property type="match status" value="1"/>
</dbReference>
<dbReference type="InterPro" id="IPR038765">
    <property type="entry name" value="Papain-like_cys_pep_sf"/>
</dbReference>
<dbReference type="GO" id="GO:0009953">
    <property type="term" value="P:dorsal/ventral pattern formation"/>
    <property type="evidence" value="ECO:0007669"/>
    <property type="project" value="Ensembl"/>
</dbReference>
<keyword evidence="10" id="KW-1015">Disulfide bond</keyword>
<keyword evidence="5" id="KW-0645">Protease</keyword>
<sequence>MWRANILLLAISLSLSLAKPHVNLFSTEMVDYINKINTTWRAAHNFHHVDHSYLKKLCGTFLNGPKLPVMVQYADNLWLPKNFDSREQWPECPTLKEIRDQGSCGSCWAFGAAEAISDRVCIHSNAKVSVEVSAEDLLTCCDGCGMGCNGGYPSAAWKFWTSEGLVSGGLYNSHIGCRPYTIAPCEHHVNGSRPPCSGEGGNTPECVSKCEPGYSPSYMQDKHFGKTSYSVLSEAEQIQMEIYKNGPVEGAFTVYSDFVLYKSGVYQHVSGSMLGGHAIKILGWGEEDGVPYWLCANSWNTDWGDNGFFKILRGSNHCGIESEVVAGLPK</sequence>
<feature type="signal peptide" evidence="11">
    <location>
        <begin position="1"/>
        <end position="18"/>
    </location>
</feature>
<dbReference type="InterPro" id="IPR000668">
    <property type="entry name" value="Peptidase_C1A_C"/>
</dbReference>
<comment type="catalytic activity">
    <reaction evidence="1">
        <text>Hydrolysis of proteins with broad specificity for peptide bonds. Preferentially cleaves -Arg-Arg-|-Xaa bonds in small molecule substrates (thus differing from cathepsin L). In addition to being an endopeptidase, shows peptidyl-dipeptidase activity, liberating C-terminal dipeptides.</text>
        <dbReference type="EC" id="3.4.22.1"/>
    </reaction>
</comment>
<evidence type="ECO:0000256" key="2">
    <source>
        <dbReference type="ARBA" id="ARBA00008455"/>
    </source>
</evidence>
<evidence type="ECO:0000256" key="5">
    <source>
        <dbReference type="ARBA" id="ARBA00022670"/>
    </source>
</evidence>
<dbReference type="CDD" id="cd02620">
    <property type="entry name" value="Peptidase_C1A_CathepsinB"/>
    <property type="match status" value="1"/>
</dbReference>
<evidence type="ECO:0000256" key="8">
    <source>
        <dbReference type="ARBA" id="ARBA00022807"/>
    </source>
</evidence>
<dbReference type="Ensembl" id="ENSHCOT00000023754.1">
    <property type="protein sequence ID" value="ENSHCOP00000015708.1"/>
    <property type="gene ID" value="ENSHCOG00000019390.1"/>
</dbReference>
<evidence type="ECO:0000256" key="4">
    <source>
        <dbReference type="ARBA" id="ARBA00015559"/>
    </source>
</evidence>
<evidence type="ECO:0000256" key="10">
    <source>
        <dbReference type="ARBA" id="ARBA00023157"/>
    </source>
</evidence>
<dbReference type="AlphaFoldDB" id="A0A3Q2YE96"/>
<keyword evidence="6 11" id="KW-0732">Signal</keyword>
<evidence type="ECO:0000256" key="6">
    <source>
        <dbReference type="ARBA" id="ARBA00022729"/>
    </source>
</evidence>
<evidence type="ECO:0000313" key="13">
    <source>
        <dbReference type="Ensembl" id="ENSHCOP00000015708.1"/>
    </source>
</evidence>
<dbReference type="Pfam" id="PF08127">
    <property type="entry name" value="Propeptide_C1"/>
    <property type="match status" value="1"/>
</dbReference>
<proteinExistence type="inferred from homology"/>
<protein>
    <recommendedName>
        <fullName evidence="4">Cathepsin B</fullName>
        <ecNumber evidence="3">3.4.22.1</ecNumber>
    </recommendedName>
</protein>
<dbReference type="InterPro" id="IPR000169">
    <property type="entry name" value="Pept_cys_AS"/>
</dbReference>
<dbReference type="FunFam" id="3.90.70.10:FF:000031">
    <property type="entry name" value="Cathepsin B"/>
    <property type="match status" value="1"/>
</dbReference>
<evidence type="ECO:0000256" key="3">
    <source>
        <dbReference type="ARBA" id="ARBA00012537"/>
    </source>
</evidence>
<feature type="domain" description="Peptidase C1A papain C-terminal" evidence="12">
    <location>
        <begin position="79"/>
        <end position="328"/>
    </location>
</feature>
<dbReference type="GeneID" id="109528616"/>
<dbReference type="GO" id="GO:0090504">
    <property type="term" value="P:epiboly"/>
    <property type="evidence" value="ECO:0007669"/>
    <property type="project" value="Ensembl"/>
</dbReference>
<evidence type="ECO:0000256" key="7">
    <source>
        <dbReference type="ARBA" id="ARBA00022801"/>
    </source>
</evidence>
<dbReference type="PANTHER" id="PTHR12411">
    <property type="entry name" value="CYSTEINE PROTEASE FAMILY C1-RELATED"/>
    <property type="match status" value="1"/>
</dbReference>
<feature type="chain" id="PRO_5018563642" description="Cathepsin B" evidence="11">
    <location>
        <begin position="19"/>
        <end position="330"/>
    </location>
</feature>
<dbReference type="PROSITE" id="PS00639">
    <property type="entry name" value="THIOL_PROTEASE_HIS"/>
    <property type="match status" value="1"/>
</dbReference>
<evidence type="ECO:0000313" key="14">
    <source>
        <dbReference type="Proteomes" id="UP000264820"/>
    </source>
</evidence>
<dbReference type="CTD" id="406645"/>
<dbReference type="EC" id="3.4.22.1" evidence="3"/>
<dbReference type="PROSITE" id="PS00139">
    <property type="entry name" value="THIOL_PROTEASE_CYS"/>
    <property type="match status" value="1"/>
</dbReference>
<organism evidence="13 14">
    <name type="scientific">Hippocampus comes</name>
    <name type="common">Tiger tail seahorse</name>
    <dbReference type="NCBI Taxonomy" id="109280"/>
    <lineage>
        <taxon>Eukaryota</taxon>
        <taxon>Metazoa</taxon>
        <taxon>Chordata</taxon>
        <taxon>Craniata</taxon>
        <taxon>Vertebrata</taxon>
        <taxon>Euteleostomi</taxon>
        <taxon>Actinopterygii</taxon>
        <taxon>Neopterygii</taxon>
        <taxon>Teleostei</taxon>
        <taxon>Neoteleostei</taxon>
        <taxon>Acanthomorphata</taxon>
        <taxon>Syngnathiaria</taxon>
        <taxon>Syngnathiformes</taxon>
        <taxon>Syngnathoidei</taxon>
        <taxon>Syngnathidae</taxon>
        <taxon>Hippocampus</taxon>
    </lineage>
</organism>
<dbReference type="KEGG" id="hcq:109528616"/>
<evidence type="ECO:0000256" key="1">
    <source>
        <dbReference type="ARBA" id="ARBA00001754"/>
    </source>
</evidence>
<keyword evidence="9" id="KW-0865">Zymogen</keyword>
<dbReference type="Gene3D" id="3.90.70.10">
    <property type="entry name" value="Cysteine proteinases"/>
    <property type="match status" value="1"/>
</dbReference>
<accession>A0A3Q2YE96</accession>
<dbReference type="InterPro" id="IPR013128">
    <property type="entry name" value="Peptidase_C1A"/>
</dbReference>
<keyword evidence="14" id="KW-1185">Reference proteome</keyword>
<dbReference type="PROSITE" id="PS00640">
    <property type="entry name" value="THIOL_PROTEASE_ASN"/>
    <property type="match status" value="1"/>
</dbReference>
<evidence type="ECO:0000256" key="11">
    <source>
        <dbReference type="SAM" id="SignalP"/>
    </source>
</evidence>
<evidence type="ECO:0000259" key="12">
    <source>
        <dbReference type="SMART" id="SM00645"/>
    </source>
</evidence>
<dbReference type="InterPro" id="IPR025660">
    <property type="entry name" value="Pept_his_AS"/>
</dbReference>
<reference evidence="13" key="2">
    <citation type="submission" date="2025-09" db="UniProtKB">
        <authorList>
            <consortium name="Ensembl"/>
        </authorList>
    </citation>
    <scope>IDENTIFICATION</scope>
</reference>
<dbReference type="GO" id="GO:0031101">
    <property type="term" value="P:fin regeneration"/>
    <property type="evidence" value="ECO:0007669"/>
    <property type="project" value="Ensembl"/>
</dbReference>
<dbReference type="GO" id="GO:0006508">
    <property type="term" value="P:proteolysis"/>
    <property type="evidence" value="ECO:0007669"/>
    <property type="project" value="UniProtKB-KW"/>
</dbReference>
<reference evidence="13" key="1">
    <citation type="submission" date="2025-08" db="UniProtKB">
        <authorList>
            <consortium name="Ensembl"/>
        </authorList>
    </citation>
    <scope>IDENTIFICATION</scope>
</reference>
<comment type="similarity">
    <text evidence="2">Belongs to the peptidase C1 family.</text>
</comment>
<dbReference type="OMA" id="DEKIPYW"/>
<keyword evidence="8" id="KW-0788">Thiol protease</keyword>
<dbReference type="Proteomes" id="UP000264820">
    <property type="component" value="Unplaced"/>
</dbReference>
<dbReference type="GeneTree" id="ENSGT00940000158680"/>
<dbReference type="InterPro" id="IPR012599">
    <property type="entry name" value="Propeptide_C1A"/>
</dbReference>
<dbReference type="GO" id="GO:0060026">
    <property type="term" value="P:convergent extension"/>
    <property type="evidence" value="ECO:0007669"/>
    <property type="project" value="Ensembl"/>
</dbReference>